<name>A0AAX4JDF8_9MICR</name>
<keyword evidence="6 7" id="KW-0067">ATP-binding</keyword>
<evidence type="ECO:0000259" key="8">
    <source>
        <dbReference type="Pfam" id="PF01443"/>
    </source>
</evidence>
<evidence type="ECO:0000313" key="10">
    <source>
        <dbReference type="EMBL" id="WUR03916.1"/>
    </source>
</evidence>
<comment type="catalytic activity">
    <reaction evidence="7">
        <text>ATP + H2O = ADP + phosphate + H(+)</text>
        <dbReference type="Rhea" id="RHEA:13065"/>
        <dbReference type="ChEBI" id="CHEBI:15377"/>
        <dbReference type="ChEBI" id="CHEBI:15378"/>
        <dbReference type="ChEBI" id="CHEBI:30616"/>
        <dbReference type="ChEBI" id="CHEBI:43474"/>
        <dbReference type="ChEBI" id="CHEBI:456216"/>
        <dbReference type="EC" id="3.6.4.12"/>
    </reaction>
</comment>
<dbReference type="InterPro" id="IPR047187">
    <property type="entry name" value="SF1_C_Upf1"/>
</dbReference>
<evidence type="ECO:0000256" key="6">
    <source>
        <dbReference type="ARBA" id="ARBA00022840"/>
    </source>
</evidence>
<dbReference type="EC" id="3.6.4.12" evidence="7"/>
<dbReference type="SUPFAM" id="SSF52540">
    <property type="entry name" value="P-loop containing nucleoside triphosphate hydrolases"/>
    <property type="match status" value="1"/>
</dbReference>
<reference evidence="10" key="1">
    <citation type="journal article" date="2024" name="BMC Genomics">
        <title>Functional annotation of a divergent genome using sequence and structure-based similarity.</title>
        <authorList>
            <person name="Svedberg D."/>
            <person name="Winiger R.R."/>
            <person name="Berg A."/>
            <person name="Sharma H."/>
            <person name="Tellgren-Roth C."/>
            <person name="Debrunner-Vossbrinck B.A."/>
            <person name="Vossbrinck C.R."/>
            <person name="Barandun J."/>
        </authorList>
    </citation>
    <scope>NUCLEOTIDE SEQUENCE</scope>
    <source>
        <strain evidence="10">Illinois isolate</strain>
    </source>
</reference>
<keyword evidence="5 7" id="KW-0347">Helicase</keyword>
<dbReference type="Gene3D" id="3.90.320.10">
    <property type="match status" value="1"/>
</dbReference>
<comment type="subcellular location">
    <subcellularLocation>
        <location evidence="7">Nucleus</location>
    </subcellularLocation>
    <subcellularLocation>
        <location evidence="7">Chromosome</location>
    </subcellularLocation>
</comment>
<dbReference type="Pfam" id="PF08696">
    <property type="entry name" value="Dna2"/>
    <property type="match status" value="1"/>
</dbReference>
<keyword evidence="2 7" id="KW-0479">Metal-binding</keyword>
<feature type="domain" description="DNA replication factor Dna2 N-terminal" evidence="9">
    <location>
        <begin position="84"/>
        <end position="246"/>
    </location>
</feature>
<dbReference type="GO" id="GO:0017116">
    <property type="term" value="F:single-stranded DNA helicase activity"/>
    <property type="evidence" value="ECO:0007669"/>
    <property type="project" value="UniProtKB-UniRule"/>
</dbReference>
<keyword evidence="7" id="KW-0238">DNA-binding</keyword>
<comment type="function">
    <text evidence="7">Key enzyme involved in DNA replication and DNA repair. Involved in Okazaki fragments processing by cleaving long flaps that escape FEN1: flaps that are longer than 27 nucleotides are coated by replication protein A complex (RPA), leading to recruit DNA2 which cleaves the flap until it is too short to bind RPA and becomes a substrate for FEN1. Also involved in 5'-end resection of DNA during double-strand break (DSB) repair by mediating the cleavage of 5'-ssDNA.</text>
</comment>
<keyword evidence="7" id="KW-0004">4Fe-4S</keyword>
<dbReference type="InterPro" id="IPR027417">
    <property type="entry name" value="P-loop_NTPase"/>
</dbReference>
<keyword evidence="11" id="KW-1185">Reference proteome</keyword>
<dbReference type="Gene3D" id="3.40.50.300">
    <property type="entry name" value="P-loop containing nucleotide triphosphate hydrolases"/>
    <property type="match status" value="2"/>
</dbReference>
<dbReference type="GO" id="GO:0051539">
    <property type="term" value="F:4 iron, 4 sulfur cluster binding"/>
    <property type="evidence" value="ECO:0007669"/>
    <property type="project" value="UniProtKB-UniRule"/>
</dbReference>
<dbReference type="GO" id="GO:0003677">
    <property type="term" value="F:DNA binding"/>
    <property type="evidence" value="ECO:0007669"/>
    <property type="project" value="UniProtKB-UniRule"/>
</dbReference>
<evidence type="ECO:0000256" key="4">
    <source>
        <dbReference type="ARBA" id="ARBA00022801"/>
    </source>
</evidence>
<keyword evidence="7" id="KW-0411">Iron-sulfur</keyword>
<keyword evidence="7" id="KW-0235">DNA replication</keyword>
<dbReference type="EMBL" id="CP142731">
    <property type="protein sequence ID" value="WUR03916.1"/>
    <property type="molecule type" value="Genomic_DNA"/>
</dbReference>
<dbReference type="KEGG" id="vnx:VNE69_06229"/>
<dbReference type="GO" id="GO:0017108">
    <property type="term" value="F:5'-flap endonuclease activity"/>
    <property type="evidence" value="ECO:0007669"/>
    <property type="project" value="UniProtKB-UniRule"/>
</dbReference>
<evidence type="ECO:0000256" key="5">
    <source>
        <dbReference type="ARBA" id="ARBA00022806"/>
    </source>
</evidence>
<dbReference type="GO" id="GO:0033567">
    <property type="term" value="P:DNA replication, Okazaki fragment processing"/>
    <property type="evidence" value="ECO:0007669"/>
    <property type="project" value="UniProtKB-UniRule"/>
</dbReference>
<evidence type="ECO:0000256" key="1">
    <source>
        <dbReference type="ARBA" id="ARBA00007913"/>
    </source>
</evidence>
<keyword evidence="4 7" id="KW-0378">Hydrolase</keyword>
<dbReference type="InterPro" id="IPR027351">
    <property type="entry name" value="(+)RNA_virus_helicase_core_dom"/>
</dbReference>
<dbReference type="GO" id="GO:0046872">
    <property type="term" value="F:metal ion binding"/>
    <property type="evidence" value="ECO:0007669"/>
    <property type="project" value="UniProtKB-UniRule"/>
</dbReference>
<dbReference type="GO" id="GO:0071932">
    <property type="term" value="P:replication fork reversal"/>
    <property type="evidence" value="ECO:0007669"/>
    <property type="project" value="TreeGrafter"/>
</dbReference>
<dbReference type="EC" id="3.1.-.-" evidence="7"/>
<protein>
    <recommendedName>
        <fullName evidence="7">DNA replication ATP-dependent helicase/nuclease</fullName>
        <ecNumber evidence="7">3.1.-.-</ecNumber>
        <ecNumber evidence="7">3.6.4.12</ecNumber>
    </recommendedName>
</protein>
<keyword evidence="7" id="KW-0408">Iron</keyword>
<dbReference type="RefSeq" id="XP_065330061.1">
    <property type="nucleotide sequence ID" value="XM_065473989.1"/>
</dbReference>
<dbReference type="PANTHER" id="PTHR10887">
    <property type="entry name" value="DNA2/NAM7 HELICASE FAMILY"/>
    <property type="match status" value="1"/>
</dbReference>
<keyword evidence="7" id="KW-0539">Nucleus</keyword>
<dbReference type="GO" id="GO:0005524">
    <property type="term" value="F:ATP binding"/>
    <property type="evidence" value="ECO:0007669"/>
    <property type="project" value="UniProtKB-UniRule"/>
</dbReference>
<organism evidence="10 11">
    <name type="scientific">Vairimorpha necatrix</name>
    <dbReference type="NCBI Taxonomy" id="6039"/>
    <lineage>
        <taxon>Eukaryota</taxon>
        <taxon>Fungi</taxon>
        <taxon>Fungi incertae sedis</taxon>
        <taxon>Microsporidia</taxon>
        <taxon>Nosematidae</taxon>
        <taxon>Vairimorpha</taxon>
    </lineage>
</organism>
<dbReference type="PANTHER" id="PTHR10887:SF433">
    <property type="entry name" value="DNA REPLICATION ATP-DEPENDENT HELICASE_NUCLEASE DNA2"/>
    <property type="match status" value="1"/>
</dbReference>
<keyword evidence="3 7" id="KW-0547">Nucleotide-binding</keyword>
<keyword evidence="7" id="KW-0227">DNA damage</keyword>
<evidence type="ECO:0000256" key="7">
    <source>
        <dbReference type="RuleBase" id="RU367041"/>
    </source>
</evidence>
<dbReference type="GO" id="GO:0006281">
    <property type="term" value="P:DNA repair"/>
    <property type="evidence" value="ECO:0007669"/>
    <property type="project" value="UniProtKB-KW"/>
</dbReference>
<dbReference type="InterPro" id="IPR014808">
    <property type="entry name" value="DNA_replication_fac_Dna2_N"/>
</dbReference>
<keyword evidence="7" id="KW-0540">Nuclease</keyword>
<dbReference type="GO" id="GO:0005694">
    <property type="term" value="C:chromosome"/>
    <property type="evidence" value="ECO:0007669"/>
    <property type="project" value="UniProtKB-SubCell"/>
</dbReference>
<sequence>MNDDELLKKLKTESKSHISFWSDSNKDTFEVEIPIADSEFSFTSAEISDQSNMKTSNNNKISNIKFIIRDIIKTQDTTKLYGDDVICNIRGEWRTINFEINTKLTVMTCLCCDKDLSKEYKDGFIIVEVDDETNYLFIEDDLMTITNFVSSIRCINNPYLSSKVADINFNFSDKCLVNGIILHEIMEECIINDNYKLSFIINKMNESIKENIVNIYICDSDEKTVRNDCMMITKNIISFTSTNDYKFEESEKQVSSLLMNLKGNCDAVGQNVVLEIKSGKYLDVSHKAQVLLYSLLLREKYKKTFFPCLFYISGNNFLNLTLRHSEIKSLMILRNKLTLINEIEDCSCSEFESCRILQKISKFRDTHWLKKMYLSINQEEKYRQKETWHLVKFKKQEDMTVVFINNDIPVEDVFINIYTVDLVKICKGIISKVDLYLYVSLSENINLEKDRDYYISFGNNDIFFKYMRWSLINIAYFKYINKSETSHGFQLPDEDIENEGLLDFSIDDIEVTEIKGNNTKINLKDDINIKDSLDDAIHSSLDRQISQTIKSNTTSTGSTENMPSSALSDTSSFVYFTPLPEIPRFKYKIPEIYLSQFLSLNNDQKSALYSALHCENYKIVHGMPGTGKSSVIVLLIKILVYLNKKVLLVCYTNLALTNILDKLKTIRSYRAKKESCNFSSVSDLKRYFKNIDLVASTCFGFRDPIFLNRSFDFCIIDEGSQQHLLLTLIPISLCTRFIIFGDHLQLKPLSKSNSLLSLSLFEYLLDSDHSELTIQYRMGPNIMRLSNELFYNNKLKLSTEKMKTEDTVSFVDSNTINYNKFITRVKDSTILCYFNSQVKKTRDLTKCQVETVDRFQGSEADNIIVVFDPIVKCGVLESRERLNVALTRARKNLILVGDINKMKDIQILQDLLAIMNID</sequence>
<gene>
    <name evidence="10" type="ORF">VNE69_06229</name>
</gene>
<keyword evidence="7" id="KW-0511">Multifunctional enzyme</keyword>
<feature type="domain" description="(+)RNA virus helicase C-terminal" evidence="8">
    <location>
        <begin position="619"/>
        <end position="896"/>
    </location>
</feature>
<dbReference type="InterPro" id="IPR011604">
    <property type="entry name" value="PDDEXK-like_dom_sf"/>
</dbReference>
<dbReference type="Proteomes" id="UP001334084">
    <property type="component" value="Chromosome 6"/>
</dbReference>
<dbReference type="GeneID" id="90541726"/>
<accession>A0AAX4JDF8</accession>
<dbReference type="GO" id="GO:0005634">
    <property type="term" value="C:nucleus"/>
    <property type="evidence" value="ECO:0007669"/>
    <property type="project" value="UniProtKB-SubCell"/>
</dbReference>
<evidence type="ECO:0000259" key="9">
    <source>
        <dbReference type="Pfam" id="PF08696"/>
    </source>
</evidence>
<comment type="similarity">
    <text evidence="1 7">Belongs to the DNA2/NAM7 helicase family.</text>
</comment>
<dbReference type="GO" id="GO:0005737">
    <property type="term" value="C:cytoplasm"/>
    <property type="evidence" value="ECO:0007669"/>
    <property type="project" value="TreeGrafter"/>
</dbReference>
<dbReference type="InterPro" id="IPR045055">
    <property type="entry name" value="DNA2/NAM7-like"/>
</dbReference>
<proteinExistence type="inferred from homology"/>
<evidence type="ECO:0000256" key="3">
    <source>
        <dbReference type="ARBA" id="ARBA00022741"/>
    </source>
</evidence>
<dbReference type="Pfam" id="PF01443">
    <property type="entry name" value="Viral_helicase1"/>
    <property type="match status" value="1"/>
</dbReference>
<evidence type="ECO:0000256" key="2">
    <source>
        <dbReference type="ARBA" id="ARBA00022723"/>
    </source>
</evidence>
<dbReference type="AlphaFoldDB" id="A0AAX4JDF8"/>
<keyword evidence="7" id="KW-0158">Chromosome</keyword>
<evidence type="ECO:0000313" key="11">
    <source>
        <dbReference type="Proteomes" id="UP001334084"/>
    </source>
</evidence>
<keyword evidence="7" id="KW-0234">DNA repair</keyword>
<dbReference type="CDD" id="cd18808">
    <property type="entry name" value="SF1_C_Upf1"/>
    <property type="match status" value="1"/>
</dbReference>